<dbReference type="STRING" id="252740.A0A423VEK3"/>
<dbReference type="InterPro" id="IPR048527">
    <property type="entry name" value="Sde182_C"/>
</dbReference>
<dbReference type="Pfam" id="PF21027">
    <property type="entry name" value="Sde0182_C"/>
    <property type="match status" value="1"/>
</dbReference>
<evidence type="ECO:0000256" key="1">
    <source>
        <dbReference type="SAM" id="SignalP"/>
    </source>
</evidence>
<feature type="domain" description="Cellulose-binding Sde182 nucleoside hydrolase-like" evidence="2">
    <location>
        <begin position="50"/>
        <end position="317"/>
    </location>
</feature>
<dbReference type="Proteomes" id="UP000284375">
    <property type="component" value="Unassembled WGS sequence"/>
</dbReference>
<dbReference type="OrthoDB" id="550575at2759"/>
<dbReference type="Pfam" id="PF07632">
    <property type="entry name" value="Sde182_NH-like"/>
    <property type="match status" value="1"/>
</dbReference>
<dbReference type="AlphaFoldDB" id="A0A423VEK3"/>
<dbReference type="GO" id="GO:0016799">
    <property type="term" value="F:hydrolase activity, hydrolyzing N-glycosyl compounds"/>
    <property type="evidence" value="ECO:0007669"/>
    <property type="project" value="InterPro"/>
</dbReference>
<accession>A0A423VEK3</accession>
<evidence type="ECO:0000259" key="3">
    <source>
        <dbReference type="Pfam" id="PF21027"/>
    </source>
</evidence>
<evidence type="ECO:0000313" key="5">
    <source>
        <dbReference type="Proteomes" id="UP000284375"/>
    </source>
</evidence>
<feature type="chain" id="PRO_5019389038" description="DUF1593 domain-containing protein" evidence="1">
    <location>
        <begin position="31"/>
        <end position="1111"/>
    </location>
</feature>
<comment type="caution">
    <text evidence="4">The sequence shown here is derived from an EMBL/GenBank/DDBJ whole genome shotgun (WGS) entry which is preliminary data.</text>
</comment>
<organism evidence="4 5">
    <name type="scientific">Cytospora chrysosperma</name>
    <name type="common">Cytospora canker fungus</name>
    <name type="synonym">Sphaeria chrysosperma</name>
    <dbReference type="NCBI Taxonomy" id="252740"/>
    <lineage>
        <taxon>Eukaryota</taxon>
        <taxon>Fungi</taxon>
        <taxon>Dikarya</taxon>
        <taxon>Ascomycota</taxon>
        <taxon>Pezizomycotina</taxon>
        <taxon>Sordariomycetes</taxon>
        <taxon>Sordariomycetidae</taxon>
        <taxon>Diaporthales</taxon>
        <taxon>Cytosporaceae</taxon>
        <taxon>Cytospora</taxon>
    </lineage>
</organism>
<dbReference type="Gene3D" id="2.60.40.10">
    <property type="entry name" value="Immunoglobulins"/>
    <property type="match status" value="1"/>
</dbReference>
<evidence type="ECO:0008006" key="6">
    <source>
        <dbReference type="Google" id="ProtNLM"/>
    </source>
</evidence>
<reference evidence="4 5" key="1">
    <citation type="submission" date="2015-09" db="EMBL/GenBank/DDBJ databases">
        <title>Host preference determinants of Valsa canker pathogens revealed by comparative genomics.</title>
        <authorList>
            <person name="Yin Z."/>
            <person name="Huang L."/>
        </authorList>
    </citation>
    <scope>NUCLEOTIDE SEQUENCE [LARGE SCALE GENOMIC DNA]</scope>
    <source>
        <strain evidence="4 5">YSFL</strain>
    </source>
</reference>
<evidence type="ECO:0000259" key="2">
    <source>
        <dbReference type="Pfam" id="PF07632"/>
    </source>
</evidence>
<keyword evidence="5" id="KW-1185">Reference proteome</keyword>
<feature type="signal peptide" evidence="1">
    <location>
        <begin position="1"/>
        <end position="30"/>
    </location>
</feature>
<dbReference type="EMBL" id="LJZO01000058">
    <property type="protein sequence ID" value="ROV89415.1"/>
    <property type="molecule type" value="Genomic_DNA"/>
</dbReference>
<feature type="domain" description="Cellulose-binding Sde182 C-terminal" evidence="3">
    <location>
        <begin position="404"/>
        <end position="464"/>
    </location>
</feature>
<keyword evidence="1" id="KW-0732">Signal</keyword>
<protein>
    <recommendedName>
        <fullName evidence="6">DUF1593 domain-containing protein</fullName>
    </recommendedName>
</protein>
<dbReference type="InterPro" id="IPR011483">
    <property type="entry name" value="Sde182_NH-like"/>
</dbReference>
<name>A0A423VEK3_CYTCH</name>
<gene>
    <name evidence="4" type="ORF">VSDG_08685</name>
</gene>
<evidence type="ECO:0000313" key="4">
    <source>
        <dbReference type="EMBL" id="ROV89415.1"/>
    </source>
</evidence>
<proteinExistence type="predicted"/>
<dbReference type="InterPro" id="IPR013783">
    <property type="entry name" value="Ig-like_fold"/>
</dbReference>
<dbReference type="Gene3D" id="3.90.245.10">
    <property type="entry name" value="Ribonucleoside hydrolase-like"/>
    <property type="match status" value="1"/>
</dbReference>
<dbReference type="InterPro" id="IPR036452">
    <property type="entry name" value="Ribo_hydro-like"/>
</dbReference>
<sequence>MAVVMGGMSLWGLLALSSLAVTAITGGVAATETRQSGGICETAKYENKTRIFIMSDISNEPDDQMSLVRFLTYANELDLINIAAVTSTWKNDSIDTPTIFSVIDGYGKVVDNLNSNVPAAGVYPSAEEVAAKVVTGHPVYGMAALDEPSPSNASTALIAGVDASDEPLWVTAWGGANVLAEALSQVKNERSEEEVAAFVKKLRVYSISDQDDAGAWIRTNFPTLFYIVSVHGFSEYALATWNGISGDLYRHFDKGGPDSSLVTNEWLQKHIRIGSLGEYYPEFQFIMEGDTPSFLGLIPNGLGAPEHPEWGGWGGRYILADSSGAQGMFSDAADFAIGVNNETYLSQFATIWRWRRAYQHDFAARMQWTVAPGNGTGSTNRQPVAVVNGSCATLEIPYVLGESVVLDASESWDPDGDDVSFDWFHYREPTFRIEGDTPRISPNVTFDPLNQVGSVVNVTPNDNEIVLRVLDFASLGSLAALTQASRTWHDFIDKIHQDAIYAARMPDSVPSMAPDAYFSGMAAFRSGTLSGGITSWKEACRRRTLLVDAWNAPEPRPTVFVIQVGNRPVWRFKPDFKRRIIVSTSQAGGLNVTDMDRGNLIWSLGHEEVRSFAHLEYQDGTAVWDRFGNAIEVWKTDLPGCARGEFRRVALLPHDTETRGFQLSFDTLSVVSTEGEGFVYDIPPSCPDVPVTLRTHLDIARGAIGHLDQDRDIVMYSMGSEGYHFYEKASGELLGMIRPENVSTANVYHIVHPSTFASDPSSIVDIIGGLGGMLSTQTGSAFEPQNHRERLTPIDIQRGHLSSHRRPVDPEAEAQHAIPPINEDEWGAGMLKGDTMVGVSRGGRLIVCWDWRRALRSAQDLASVTALVECEPSGDSNFDLGGWLSIHETVAGKRVIFEVKERIYFLSLGKEGRLIMGKPAFAVAPSIAPQITVPVSFMAIYDDCLMSTFATLGMELEDEEDGDQEGQPAQRSGITMDTYILRAAVLYVLSVTQQTATLVDEIQQTTSFANEDLDPLTYELFDLRHPLERLGDPDLVIPIRLQPPILTLVRGCGDALARVNAVLGDYADGTLRDENWAIKAPEEVRYCLDFDFDSQLLLTALISPVVSQNAH</sequence>